<comment type="similarity">
    <text evidence="2">Belongs to the fucolectin family.</text>
</comment>
<dbReference type="Gene3D" id="2.60.120.260">
    <property type="entry name" value="Galactose-binding domain-like"/>
    <property type="match status" value="2"/>
</dbReference>
<dbReference type="GO" id="GO:0010185">
    <property type="term" value="P:regulation of cellular defense response"/>
    <property type="evidence" value="ECO:0007669"/>
    <property type="project" value="UniProtKB-ARBA"/>
</dbReference>
<comment type="function">
    <text evidence="1">Acts as a defensive agent. Recognizes blood group fucosylated oligosaccharides including A, B, H and Lewis B-type antigens. Does not recognize Lewis A antigen and has low affinity for monovalent haptens.</text>
</comment>
<keyword evidence="6" id="KW-0106">Calcium</keyword>
<evidence type="ECO:0000256" key="3">
    <source>
        <dbReference type="ARBA" id="ARBA00011233"/>
    </source>
</evidence>
<dbReference type="EMBL" id="JAAMOB010000004">
    <property type="protein sequence ID" value="KAF4114097.1"/>
    <property type="molecule type" value="Genomic_DNA"/>
</dbReference>
<dbReference type="PROSITE" id="PS50824">
    <property type="entry name" value="DAPIN"/>
    <property type="match status" value="1"/>
</dbReference>
<keyword evidence="4" id="KW-0479">Metal-binding</keyword>
<dbReference type="InterPro" id="IPR004020">
    <property type="entry name" value="DAPIN"/>
</dbReference>
<dbReference type="InterPro" id="IPR051941">
    <property type="entry name" value="BG_Antigen-Binding_Lectin"/>
</dbReference>
<dbReference type="Pfam" id="PF02758">
    <property type="entry name" value="PYRIN"/>
    <property type="match status" value="1"/>
</dbReference>
<dbReference type="CDD" id="cd08321">
    <property type="entry name" value="Pyrin_ASC-like"/>
    <property type="match status" value="1"/>
</dbReference>
<evidence type="ECO:0000256" key="4">
    <source>
        <dbReference type="ARBA" id="ARBA00022723"/>
    </source>
</evidence>
<sequence>MVSVKDLLVDSLKELVEADLKEFKWHLENDHGCITKSEMENAGRLKTVDKMVACFGPEKAVKTAVCILKKIQQNHLAEELENKYKQTTLQLRRDRMGVLVMLLLSLLPGLCEAVLTQNLALGASAVQSSTYNSYGMAYEAVDGKRATNYKHTLCAHTAFQNNPWWRVDLVKVYQITRITITSGGEQISGAEIHIGNGWANHGNSNQLAVTVQSISSGGTLSFNFKPIEGRFVNVFLPGIHRSLSLCEVEVFAEYNPTCVPGNLALRAKAVQSSTLFGFNAHNAVDGNRNPVGRHGSCSCTNAGRPSWWRVDLKKAYRIRKVTITALRHGRAGIKKIQGSLIRIGNSLVNNGNNNPVAAVIQYITPGATKTFEFAPIYGRYVNIVGRNPKLCVCEVEVFCCPESPASPEFPLSLHLPPPLPESTRSLASPPLAPVPRPFLSLLHLVMWIPLRPSRDQLHLGVRISRLHL</sequence>
<accession>A0A7J6D4F6</accession>
<evidence type="ECO:0000259" key="8">
    <source>
        <dbReference type="PROSITE" id="PS50824"/>
    </source>
</evidence>
<gene>
    <name evidence="9" type="ORF">G5714_004320</name>
</gene>
<dbReference type="SUPFAM" id="SSF49785">
    <property type="entry name" value="Galactose-binding domain-like"/>
    <property type="match status" value="2"/>
</dbReference>
<dbReference type="InterPro" id="IPR006585">
    <property type="entry name" value="FTP1"/>
</dbReference>
<evidence type="ECO:0000313" key="9">
    <source>
        <dbReference type="EMBL" id="KAF4114097.1"/>
    </source>
</evidence>
<dbReference type="Proteomes" id="UP000579812">
    <property type="component" value="Unassembled WGS sequence"/>
</dbReference>
<evidence type="ECO:0000256" key="1">
    <source>
        <dbReference type="ARBA" id="ARBA00002219"/>
    </source>
</evidence>
<evidence type="ECO:0000256" key="6">
    <source>
        <dbReference type="ARBA" id="ARBA00022837"/>
    </source>
</evidence>
<dbReference type="SMART" id="SM01289">
    <property type="entry name" value="PYRIN"/>
    <property type="match status" value="1"/>
</dbReference>
<keyword evidence="5" id="KW-0430">Lectin</keyword>
<evidence type="ECO:0000256" key="5">
    <source>
        <dbReference type="ARBA" id="ARBA00022734"/>
    </source>
</evidence>
<dbReference type="GO" id="GO:0046872">
    <property type="term" value="F:metal ion binding"/>
    <property type="evidence" value="ECO:0007669"/>
    <property type="project" value="UniProtKB-KW"/>
</dbReference>
<name>A0A7J6D4F6_9TELE</name>
<comment type="caution">
    <text evidence="9">The sequence shown here is derived from an EMBL/GenBank/DDBJ whole genome shotgun (WGS) entry which is preliminary data.</text>
</comment>
<reference evidence="9 10" key="1">
    <citation type="submission" date="2020-04" db="EMBL/GenBank/DDBJ databases">
        <title>Chromosome-level genome assembly of a cyprinid fish Onychostoma macrolepis by integration of Nanopore Sequencing, Bionano and Hi-C technology.</title>
        <authorList>
            <person name="Wang D."/>
        </authorList>
    </citation>
    <scope>NUCLEOTIDE SEQUENCE [LARGE SCALE GENOMIC DNA]</scope>
    <source>
        <strain evidence="9">SWU-2019</strain>
        <tissue evidence="9">Muscle</tissue>
    </source>
</reference>
<dbReference type="Pfam" id="PF22633">
    <property type="entry name" value="F5_F8_type_C_2"/>
    <property type="match status" value="2"/>
</dbReference>
<feature type="domain" description="Pyrin" evidence="8">
    <location>
        <begin position="1"/>
        <end position="86"/>
    </location>
</feature>
<dbReference type="PANTHER" id="PTHR45713:SF20">
    <property type="entry name" value="FUCOLECTIN TACHYLECTIN-4 PENTRAXIN-1 DOMAIN-CONTAINING PROTEIN"/>
    <property type="match status" value="1"/>
</dbReference>
<dbReference type="Gene3D" id="1.10.533.10">
    <property type="entry name" value="Death Domain, Fas"/>
    <property type="match status" value="1"/>
</dbReference>
<dbReference type="GO" id="GO:0001868">
    <property type="term" value="P:regulation of complement activation, lectin pathway"/>
    <property type="evidence" value="ECO:0007669"/>
    <property type="project" value="UniProtKB-ARBA"/>
</dbReference>
<proteinExistence type="inferred from homology"/>
<dbReference type="GO" id="GO:0042806">
    <property type="term" value="F:fucose binding"/>
    <property type="evidence" value="ECO:0007669"/>
    <property type="project" value="UniProtKB-ARBA"/>
</dbReference>
<keyword evidence="10" id="KW-1185">Reference proteome</keyword>
<comment type="subunit">
    <text evidence="3">Homotrimer.</text>
</comment>
<evidence type="ECO:0000313" key="10">
    <source>
        <dbReference type="Proteomes" id="UP000579812"/>
    </source>
</evidence>
<dbReference type="InterPro" id="IPR008979">
    <property type="entry name" value="Galactose-bd-like_sf"/>
</dbReference>
<dbReference type="PANTHER" id="PTHR45713">
    <property type="entry name" value="FTP DOMAIN-CONTAINING PROTEIN"/>
    <property type="match status" value="1"/>
</dbReference>
<evidence type="ECO:0000256" key="2">
    <source>
        <dbReference type="ARBA" id="ARBA00010147"/>
    </source>
</evidence>
<organism evidence="9 10">
    <name type="scientific">Onychostoma macrolepis</name>
    <dbReference type="NCBI Taxonomy" id="369639"/>
    <lineage>
        <taxon>Eukaryota</taxon>
        <taxon>Metazoa</taxon>
        <taxon>Chordata</taxon>
        <taxon>Craniata</taxon>
        <taxon>Vertebrata</taxon>
        <taxon>Euteleostomi</taxon>
        <taxon>Actinopterygii</taxon>
        <taxon>Neopterygii</taxon>
        <taxon>Teleostei</taxon>
        <taxon>Ostariophysi</taxon>
        <taxon>Cypriniformes</taxon>
        <taxon>Cyprinidae</taxon>
        <taxon>Acrossocheilinae</taxon>
        <taxon>Onychostoma</taxon>
    </lineage>
</organism>
<protein>
    <recommendedName>
        <fullName evidence="8">Pyrin domain-containing protein</fullName>
    </recommendedName>
</protein>
<dbReference type="InterPro" id="IPR011029">
    <property type="entry name" value="DEATH-like_dom_sf"/>
</dbReference>
<dbReference type="SUPFAM" id="SSF47986">
    <property type="entry name" value="DEATH domain"/>
    <property type="match status" value="1"/>
</dbReference>
<evidence type="ECO:0000256" key="7">
    <source>
        <dbReference type="ARBA" id="ARBA00023157"/>
    </source>
</evidence>
<keyword evidence="7" id="KW-1015">Disulfide bond</keyword>
<dbReference type="AlphaFoldDB" id="A0A7J6D4F6"/>
<dbReference type="SMART" id="SM00607">
    <property type="entry name" value="FTP"/>
    <property type="match status" value="2"/>
</dbReference>